<dbReference type="EMBL" id="CP069045">
    <property type="protein sequence ID" value="QRD07691.1"/>
    <property type="molecule type" value="Genomic_DNA"/>
</dbReference>
<sequence length="204" mass="21867">LLRFPSINQMSDQQETMSSPPAQDATGSPFAYAGRALVRGFNGLMRSMDLAQVQTPTDSQGKPYASAQEQMAASFRTEDASSGGEQIGADSAKAQTETPDANANPTLLDACELASGRGDEGDIGVSEETLYQQNAVEPEEMDWKEDAASVQAYQGEKRKRGEGPETESGASSGKKQRVSNGRDVRTVAPRRNPNRAARPVQKLL</sequence>
<dbReference type="AlphaFoldDB" id="A0A7U2ID71"/>
<feature type="compositionally biased region" description="Low complexity" evidence="1">
    <location>
        <begin position="186"/>
        <end position="204"/>
    </location>
</feature>
<feature type="non-terminal residue" evidence="2">
    <location>
        <position position="1"/>
    </location>
</feature>
<evidence type="ECO:0000313" key="2">
    <source>
        <dbReference type="EMBL" id="QRD07691.1"/>
    </source>
</evidence>
<feature type="compositionally biased region" description="Polar residues" evidence="1">
    <location>
        <begin position="93"/>
        <end position="105"/>
    </location>
</feature>
<dbReference type="VEuPathDB" id="FungiDB:JI435_162530"/>
<accession>A0A7U2ID71</accession>
<proteinExistence type="predicted"/>
<organism evidence="2 3">
    <name type="scientific">Phaeosphaeria nodorum (strain SN15 / ATCC MYA-4574 / FGSC 10173)</name>
    <name type="common">Glume blotch fungus</name>
    <name type="synonym">Parastagonospora nodorum</name>
    <dbReference type="NCBI Taxonomy" id="321614"/>
    <lineage>
        <taxon>Eukaryota</taxon>
        <taxon>Fungi</taxon>
        <taxon>Dikarya</taxon>
        <taxon>Ascomycota</taxon>
        <taxon>Pezizomycotina</taxon>
        <taxon>Dothideomycetes</taxon>
        <taxon>Pleosporomycetidae</taxon>
        <taxon>Pleosporales</taxon>
        <taxon>Pleosporineae</taxon>
        <taxon>Phaeosphaeriaceae</taxon>
        <taxon>Parastagonospora</taxon>
    </lineage>
</organism>
<name>A0A7U2ID71_PHANO</name>
<gene>
    <name evidence="2" type="ORF">JI435_162530</name>
</gene>
<evidence type="ECO:0000256" key="1">
    <source>
        <dbReference type="SAM" id="MobiDB-lite"/>
    </source>
</evidence>
<feature type="region of interest" description="Disordered" evidence="1">
    <location>
        <begin position="52"/>
        <end position="204"/>
    </location>
</feature>
<protein>
    <submittedName>
        <fullName evidence="2">Uncharacterized protein</fullName>
    </submittedName>
</protein>
<feature type="compositionally biased region" description="Polar residues" evidence="1">
    <location>
        <begin position="1"/>
        <end position="21"/>
    </location>
</feature>
<keyword evidence="3" id="KW-1185">Reference proteome</keyword>
<dbReference type="Proteomes" id="UP000663193">
    <property type="component" value="Chromosome 23"/>
</dbReference>
<reference evidence="3" key="1">
    <citation type="journal article" date="2021" name="BMC Genomics">
        <title>Chromosome-level genome assembly and manually-curated proteome of model necrotroph Parastagonospora nodorum Sn15 reveals a genome-wide trove of candidate effector homologs, and redundancy of virulence-related functions within an accessory chromosome.</title>
        <authorList>
            <person name="Bertazzoni S."/>
            <person name="Jones D.A.B."/>
            <person name="Phan H.T."/>
            <person name="Tan K.-C."/>
            <person name="Hane J.K."/>
        </authorList>
    </citation>
    <scope>NUCLEOTIDE SEQUENCE [LARGE SCALE GENOMIC DNA]</scope>
    <source>
        <strain evidence="3">SN15 / ATCC MYA-4574 / FGSC 10173)</strain>
    </source>
</reference>
<evidence type="ECO:0000313" key="3">
    <source>
        <dbReference type="Proteomes" id="UP000663193"/>
    </source>
</evidence>
<feature type="region of interest" description="Disordered" evidence="1">
    <location>
        <begin position="1"/>
        <end position="28"/>
    </location>
</feature>